<proteinExistence type="predicted"/>
<protein>
    <submittedName>
        <fullName evidence="1">ATP-dependent DNA helicase RecG</fullName>
        <ecNumber evidence="1">3.6.1.-</ecNumber>
    </submittedName>
</protein>
<keyword evidence="1" id="KW-0347">Helicase</keyword>
<dbReference type="PATRIC" id="fig|1872076.5.peg.4234"/>
<dbReference type="GO" id="GO:0004386">
    <property type="term" value="F:helicase activity"/>
    <property type="evidence" value="ECO:0007669"/>
    <property type="project" value="UniProtKB-KW"/>
</dbReference>
<dbReference type="PANTHER" id="PTHR30595">
    <property type="entry name" value="GLPR-RELATED TRANSCRIPTIONAL REPRESSOR"/>
    <property type="match status" value="1"/>
</dbReference>
<accession>A0A1E3X6R8</accession>
<reference evidence="1 2" key="1">
    <citation type="submission" date="2016-07" db="EMBL/GenBank/DDBJ databases">
        <title>Draft genome of Scalindua rubra, obtained from a brine-seawater interface in the Red Sea, sheds light on salt adaptation in anammox bacteria.</title>
        <authorList>
            <person name="Speth D.R."/>
            <person name="Lagkouvardos I."/>
            <person name="Wang Y."/>
            <person name="Qian P.-Y."/>
            <person name="Dutilh B.E."/>
            <person name="Jetten M.S."/>
        </authorList>
    </citation>
    <scope>NUCLEOTIDE SEQUENCE [LARGE SCALE GENOMIC DNA]</scope>
    <source>
        <strain evidence="1">BSI-1</strain>
    </source>
</reference>
<keyword evidence="1" id="KW-0378">Hydrolase</keyword>
<keyword evidence="1" id="KW-0067">ATP-binding</keyword>
<dbReference type="Pfam" id="PF13749">
    <property type="entry name" value="HATPase_c_4"/>
    <property type="match status" value="1"/>
</dbReference>
<name>A0A1E3X6R8_9BACT</name>
<dbReference type="EMBL" id="MAYW01000126">
    <property type="protein sequence ID" value="ODS31328.1"/>
    <property type="molecule type" value="Genomic_DNA"/>
</dbReference>
<dbReference type="InterPro" id="IPR038475">
    <property type="entry name" value="RecG_C_sf"/>
</dbReference>
<keyword evidence="1" id="KW-0547">Nucleotide-binding</keyword>
<dbReference type="PANTHER" id="PTHR30595:SF6">
    <property type="entry name" value="SCHLAFEN ALBA-2 DOMAIN-CONTAINING PROTEIN"/>
    <property type="match status" value="1"/>
</dbReference>
<evidence type="ECO:0000313" key="1">
    <source>
        <dbReference type="EMBL" id="ODS31328.1"/>
    </source>
</evidence>
<comment type="caution">
    <text evidence="1">The sequence shown here is derived from an EMBL/GenBank/DDBJ whole genome shotgun (WGS) entry which is preliminary data.</text>
</comment>
<evidence type="ECO:0000313" key="2">
    <source>
        <dbReference type="Proteomes" id="UP000094056"/>
    </source>
</evidence>
<dbReference type="Proteomes" id="UP000094056">
    <property type="component" value="Unassembled WGS sequence"/>
</dbReference>
<dbReference type="Gene3D" id="3.30.565.60">
    <property type="match status" value="1"/>
</dbReference>
<dbReference type="GO" id="GO:0016787">
    <property type="term" value="F:hydrolase activity"/>
    <property type="evidence" value="ECO:0007669"/>
    <property type="project" value="UniProtKB-KW"/>
</dbReference>
<gene>
    <name evidence="1" type="primary">recG_2</name>
    <name evidence="1" type="ORF">SCARUB_03557</name>
</gene>
<dbReference type="EC" id="3.6.1.-" evidence="1"/>
<organism evidence="1 2">
    <name type="scientific">Candidatus Scalindua rubra</name>
    <dbReference type="NCBI Taxonomy" id="1872076"/>
    <lineage>
        <taxon>Bacteria</taxon>
        <taxon>Pseudomonadati</taxon>
        <taxon>Planctomycetota</taxon>
        <taxon>Candidatus Brocadiia</taxon>
        <taxon>Candidatus Brocadiales</taxon>
        <taxon>Candidatus Scalinduaceae</taxon>
        <taxon>Candidatus Scalindua</taxon>
    </lineage>
</organism>
<sequence>MDQYEPFVIREAINNCIAHQDYTKGGRINVVEMEDQLIFTNLGSFIPGSVEKVVKEDSPEEHYRNRFLATAMFNLKMVDTVGGGIRKMFNYQRERFFPMPEYDLSENKVKVTVIGKVLDMDFARVLARNPNLSLEQIIMLDKVQKRKPLADEDIKYLKGLGLIEGRKPNYVISAKVTASLSNEELKVHYIKQRGLDDEHYKKLIVEYLKKFGESPRKNIDKLLRDKLPDILTESQKKNKVTNLLSALRIKGIIRNKGYSKWFLV</sequence>
<dbReference type="AlphaFoldDB" id="A0A1E3X6R8"/>